<keyword evidence="6 7" id="KW-0472">Membrane</keyword>
<evidence type="ECO:0000256" key="1">
    <source>
        <dbReference type="ARBA" id="ARBA00004651"/>
    </source>
</evidence>
<dbReference type="EMBL" id="CP042593">
    <property type="protein sequence ID" value="QED46501.1"/>
    <property type="molecule type" value="Genomic_DNA"/>
</dbReference>
<evidence type="ECO:0000256" key="3">
    <source>
        <dbReference type="ARBA" id="ARBA00022475"/>
    </source>
</evidence>
<evidence type="ECO:0000259" key="8">
    <source>
        <dbReference type="PROSITE" id="PS50928"/>
    </source>
</evidence>
<reference evidence="10" key="1">
    <citation type="submission" date="2019-08" db="EMBL/GenBank/DDBJ databases">
        <authorList>
            <person name="Zheng X."/>
        </authorList>
    </citation>
    <scope>NUCLEOTIDE SEQUENCE [LARGE SCALE GENOMIC DNA]</scope>
    <source>
        <strain evidence="10">FJAT-25496</strain>
    </source>
</reference>
<proteinExistence type="predicted"/>
<evidence type="ECO:0000313" key="10">
    <source>
        <dbReference type="Proteomes" id="UP000321555"/>
    </source>
</evidence>
<dbReference type="GO" id="GO:0005886">
    <property type="term" value="C:plasma membrane"/>
    <property type="evidence" value="ECO:0007669"/>
    <property type="project" value="UniProtKB-SubCell"/>
</dbReference>
<comment type="subcellular location">
    <subcellularLocation>
        <location evidence="1">Cell membrane</location>
        <topology evidence="1">Multi-pass membrane protein</topology>
    </subcellularLocation>
</comment>
<sequence length="292" mass="33223">MLEKLKPYLFLAPAIVLLLVFTVIPMVYTLYLSFFDWNMISPTKEFVGLDNYINILTNDTTKKVIFNTFFYIVVLILFNCVITYIFAFIIGYVVKRFKGFYKVAFFIPSVISLVVGSILFTWILNPISGPVAIIGEMFGFSIPNWSKTDGLVIIVLSLIVSWKVFGYNFIVLYASVVGVSKEIIEAARLDNISNFRIFLDIVLPMSSATGFYILILTIVQGLQYVFTPIKVITQGGPNYGSSNLIYQAYHEAFVVYKTGESAALAMITLLIFVILLLLEFLFVERRIYYENK</sequence>
<evidence type="ECO:0000256" key="6">
    <source>
        <dbReference type="ARBA" id="ARBA00023136"/>
    </source>
</evidence>
<dbReference type="OrthoDB" id="9809173at2"/>
<dbReference type="InterPro" id="IPR051393">
    <property type="entry name" value="ABC_transporter_permease"/>
</dbReference>
<dbReference type="GO" id="GO:0055085">
    <property type="term" value="P:transmembrane transport"/>
    <property type="evidence" value="ECO:0007669"/>
    <property type="project" value="InterPro"/>
</dbReference>
<evidence type="ECO:0000256" key="4">
    <source>
        <dbReference type="ARBA" id="ARBA00022692"/>
    </source>
</evidence>
<dbReference type="STRING" id="1742359.GCA_001439625_04535"/>
<evidence type="ECO:0000313" key="9">
    <source>
        <dbReference type="EMBL" id="QED46501.1"/>
    </source>
</evidence>
<feature type="domain" description="ABC transmembrane type-1" evidence="8">
    <location>
        <begin position="65"/>
        <end position="279"/>
    </location>
</feature>
<organism evidence="9 10">
    <name type="scientific">Cytobacillus dafuensis</name>
    <name type="common">Bacillus dafuensis</name>
    <dbReference type="NCBI Taxonomy" id="1742359"/>
    <lineage>
        <taxon>Bacteria</taxon>
        <taxon>Bacillati</taxon>
        <taxon>Bacillota</taxon>
        <taxon>Bacilli</taxon>
        <taxon>Bacillales</taxon>
        <taxon>Bacillaceae</taxon>
        <taxon>Cytobacillus</taxon>
    </lineage>
</organism>
<keyword evidence="3" id="KW-1003">Cell membrane</keyword>
<dbReference type="Proteomes" id="UP000321555">
    <property type="component" value="Chromosome"/>
</dbReference>
<dbReference type="InterPro" id="IPR035906">
    <property type="entry name" value="MetI-like_sf"/>
</dbReference>
<keyword evidence="10" id="KW-1185">Reference proteome</keyword>
<dbReference type="KEGG" id="bda:FSZ17_04010"/>
<dbReference type="CDD" id="cd06261">
    <property type="entry name" value="TM_PBP2"/>
    <property type="match status" value="1"/>
</dbReference>
<feature type="transmembrane region" description="Helical" evidence="7">
    <location>
        <begin position="197"/>
        <end position="219"/>
    </location>
</feature>
<feature type="transmembrane region" description="Helical" evidence="7">
    <location>
        <begin position="262"/>
        <end position="283"/>
    </location>
</feature>
<evidence type="ECO:0000256" key="5">
    <source>
        <dbReference type="ARBA" id="ARBA00022989"/>
    </source>
</evidence>
<keyword evidence="5 7" id="KW-1133">Transmembrane helix</keyword>
<gene>
    <name evidence="9" type="ORF">FSZ17_04010</name>
</gene>
<evidence type="ECO:0000256" key="7">
    <source>
        <dbReference type="SAM" id="Phobius"/>
    </source>
</evidence>
<dbReference type="PANTHER" id="PTHR30193">
    <property type="entry name" value="ABC TRANSPORTER PERMEASE PROTEIN"/>
    <property type="match status" value="1"/>
</dbReference>
<dbReference type="PROSITE" id="PS50928">
    <property type="entry name" value="ABC_TM1"/>
    <property type="match status" value="1"/>
</dbReference>
<dbReference type="Gene3D" id="1.10.3720.10">
    <property type="entry name" value="MetI-like"/>
    <property type="match status" value="1"/>
</dbReference>
<keyword evidence="2" id="KW-0813">Transport</keyword>
<dbReference type="PANTHER" id="PTHR30193:SF37">
    <property type="entry name" value="INNER MEMBRANE ABC TRANSPORTER PERMEASE PROTEIN YCJO"/>
    <property type="match status" value="1"/>
</dbReference>
<keyword evidence="4 7" id="KW-0812">Transmembrane</keyword>
<name>A0A5B8Z121_CYTDA</name>
<dbReference type="AlphaFoldDB" id="A0A5B8Z121"/>
<protein>
    <submittedName>
        <fullName evidence="9">Sugar ABC transporter permease</fullName>
    </submittedName>
</protein>
<evidence type="ECO:0000256" key="2">
    <source>
        <dbReference type="ARBA" id="ARBA00022448"/>
    </source>
</evidence>
<dbReference type="InterPro" id="IPR000515">
    <property type="entry name" value="MetI-like"/>
</dbReference>
<dbReference type="SUPFAM" id="SSF161098">
    <property type="entry name" value="MetI-like"/>
    <property type="match status" value="1"/>
</dbReference>
<feature type="transmembrane region" description="Helical" evidence="7">
    <location>
        <begin position="103"/>
        <end position="124"/>
    </location>
</feature>
<feature type="transmembrane region" description="Helical" evidence="7">
    <location>
        <begin position="7"/>
        <end position="31"/>
    </location>
</feature>
<dbReference type="RefSeq" id="WP_057775785.1">
    <property type="nucleotide sequence ID" value="NZ_CP042593.1"/>
</dbReference>
<feature type="transmembrane region" description="Helical" evidence="7">
    <location>
        <begin position="151"/>
        <end position="176"/>
    </location>
</feature>
<feature type="transmembrane region" description="Helical" evidence="7">
    <location>
        <begin position="69"/>
        <end position="94"/>
    </location>
</feature>
<accession>A0A5B8Z121</accession>